<evidence type="ECO:0000313" key="8">
    <source>
        <dbReference type="Proteomes" id="UP000326671"/>
    </source>
</evidence>
<evidence type="ECO:0000256" key="3">
    <source>
        <dbReference type="ARBA" id="ARBA00022722"/>
    </source>
</evidence>
<keyword evidence="3" id="KW-0540">Nuclease</keyword>
<dbReference type="InterPro" id="IPR037038">
    <property type="entry name" value="HepT-like_sf"/>
</dbReference>
<organism evidence="7 8">
    <name type="scientific">Niallia endozanthoxylica</name>
    <dbReference type="NCBI Taxonomy" id="2036016"/>
    <lineage>
        <taxon>Bacteria</taxon>
        <taxon>Bacillati</taxon>
        <taxon>Bacillota</taxon>
        <taxon>Bacilli</taxon>
        <taxon>Bacillales</taxon>
        <taxon>Bacillaceae</taxon>
        <taxon>Niallia</taxon>
    </lineage>
</organism>
<sequence>MQREPRVFLEDILTAAVKVEKFTKGLSYEDFINNDLVADAVIKNILVIGEATKNIPEEIRNINAQIEWRKMAGMRDMMFHGYFSINDRIVWDVVQNKIPTLKQQVEVLLKSLS</sequence>
<dbReference type="Proteomes" id="UP000326671">
    <property type="component" value="Unassembled WGS sequence"/>
</dbReference>
<dbReference type="PANTHER" id="PTHR34139:SF1">
    <property type="entry name" value="RNASE MJ1380-RELATED"/>
    <property type="match status" value="1"/>
</dbReference>
<keyword evidence="1" id="KW-0597">Phosphoprotein</keyword>
<dbReference type="PANTHER" id="PTHR34139">
    <property type="entry name" value="UPF0331 PROTEIN MJ0127"/>
    <property type="match status" value="1"/>
</dbReference>
<evidence type="ECO:0000256" key="2">
    <source>
        <dbReference type="ARBA" id="ARBA00022649"/>
    </source>
</evidence>
<evidence type="ECO:0000256" key="6">
    <source>
        <dbReference type="ARBA" id="ARBA00024207"/>
    </source>
</evidence>
<evidence type="ECO:0000256" key="5">
    <source>
        <dbReference type="ARBA" id="ARBA00022801"/>
    </source>
</evidence>
<dbReference type="GO" id="GO:0004540">
    <property type="term" value="F:RNA nuclease activity"/>
    <property type="evidence" value="ECO:0007669"/>
    <property type="project" value="InterPro"/>
</dbReference>
<keyword evidence="5" id="KW-0378">Hydrolase</keyword>
<dbReference type="RefSeq" id="WP_150440946.1">
    <property type="nucleotide sequence ID" value="NZ_VYKL01000023.1"/>
</dbReference>
<keyword evidence="4" id="KW-0547">Nucleotide-binding</keyword>
<dbReference type="GO" id="GO:0110001">
    <property type="term" value="C:toxin-antitoxin complex"/>
    <property type="evidence" value="ECO:0007669"/>
    <property type="project" value="InterPro"/>
</dbReference>
<proteinExistence type="inferred from homology"/>
<dbReference type="AlphaFoldDB" id="A0A5J5HQ65"/>
<dbReference type="InterPro" id="IPR008201">
    <property type="entry name" value="HepT-like"/>
</dbReference>
<accession>A0A5J5HQ65</accession>
<dbReference type="OrthoDB" id="9810538at2"/>
<reference evidence="7 8" key="1">
    <citation type="submission" date="2019-09" db="EMBL/GenBank/DDBJ databases">
        <title>Whole genome sequences of isolates from the Mars Exploration Rovers.</title>
        <authorList>
            <person name="Seuylemezian A."/>
            <person name="Vaishampayan P."/>
        </authorList>
    </citation>
    <scope>NUCLEOTIDE SEQUENCE [LARGE SCALE GENOMIC DNA]</scope>
    <source>
        <strain evidence="7 8">MER_TA_151</strain>
    </source>
</reference>
<keyword evidence="8" id="KW-1185">Reference proteome</keyword>
<comment type="similarity">
    <text evidence="6">Belongs to the HepT RNase toxin family.</text>
</comment>
<dbReference type="Gene3D" id="1.20.120.580">
    <property type="entry name" value="bsu32300-like"/>
    <property type="match status" value="1"/>
</dbReference>
<protein>
    <submittedName>
        <fullName evidence="7">DUF86 domain-containing protein</fullName>
    </submittedName>
</protein>
<name>A0A5J5HQ65_9BACI</name>
<evidence type="ECO:0000256" key="4">
    <source>
        <dbReference type="ARBA" id="ARBA00022741"/>
    </source>
</evidence>
<evidence type="ECO:0000313" key="7">
    <source>
        <dbReference type="EMBL" id="KAA9022289.1"/>
    </source>
</evidence>
<evidence type="ECO:0000256" key="1">
    <source>
        <dbReference type="ARBA" id="ARBA00022553"/>
    </source>
</evidence>
<dbReference type="GO" id="GO:0000166">
    <property type="term" value="F:nucleotide binding"/>
    <property type="evidence" value="ECO:0007669"/>
    <property type="project" value="UniProtKB-KW"/>
</dbReference>
<dbReference type="GO" id="GO:0016787">
    <property type="term" value="F:hydrolase activity"/>
    <property type="evidence" value="ECO:0007669"/>
    <property type="project" value="UniProtKB-KW"/>
</dbReference>
<keyword evidence="2" id="KW-1277">Toxin-antitoxin system</keyword>
<dbReference type="InterPro" id="IPR051813">
    <property type="entry name" value="HepT_RNase_toxin"/>
</dbReference>
<dbReference type="Pfam" id="PF01934">
    <property type="entry name" value="HepT-like"/>
    <property type="match status" value="1"/>
</dbReference>
<comment type="caution">
    <text evidence="7">The sequence shown here is derived from an EMBL/GenBank/DDBJ whole genome shotgun (WGS) entry which is preliminary data.</text>
</comment>
<dbReference type="EMBL" id="VYKL01000023">
    <property type="protein sequence ID" value="KAA9022289.1"/>
    <property type="molecule type" value="Genomic_DNA"/>
</dbReference>
<gene>
    <name evidence="7" type="ORF">F4V44_15575</name>
</gene>